<evidence type="ECO:0000313" key="1">
    <source>
        <dbReference type="EMBL" id="KAJ4441885.1"/>
    </source>
</evidence>
<sequence length="83" mass="9622">MADTSNYSLEVRLVGSVWVHERQHTKQTMQQIMTQFEKRFGRSSPIKATVLAWDRRAFITDSVEDSPRSGPLVVRLDCSCWSY</sequence>
<gene>
    <name evidence="1" type="ORF">ANN_11745</name>
</gene>
<dbReference type="Proteomes" id="UP001148838">
    <property type="component" value="Unassembled WGS sequence"/>
</dbReference>
<organism evidence="1 2">
    <name type="scientific">Periplaneta americana</name>
    <name type="common">American cockroach</name>
    <name type="synonym">Blatta americana</name>
    <dbReference type="NCBI Taxonomy" id="6978"/>
    <lineage>
        <taxon>Eukaryota</taxon>
        <taxon>Metazoa</taxon>
        <taxon>Ecdysozoa</taxon>
        <taxon>Arthropoda</taxon>
        <taxon>Hexapoda</taxon>
        <taxon>Insecta</taxon>
        <taxon>Pterygota</taxon>
        <taxon>Neoptera</taxon>
        <taxon>Polyneoptera</taxon>
        <taxon>Dictyoptera</taxon>
        <taxon>Blattodea</taxon>
        <taxon>Blattoidea</taxon>
        <taxon>Blattidae</taxon>
        <taxon>Blattinae</taxon>
        <taxon>Periplaneta</taxon>
    </lineage>
</organism>
<comment type="caution">
    <text evidence="1">The sequence shown here is derived from an EMBL/GenBank/DDBJ whole genome shotgun (WGS) entry which is preliminary data.</text>
</comment>
<dbReference type="EMBL" id="JAJSOF020000015">
    <property type="protein sequence ID" value="KAJ4441885.1"/>
    <property type="molecule type" value="Genomic_DNA"/>
</dbReference>
<keyword evidence="2" id="KW-1185">Reference proteome</keyword>
<protein>
    <submittedName>
        <fullName evidence="1">Uncharacterized protein</fullName>
    </submittedName>
</protein>
<proteinExistence type="predicted"/>
<reference evidence="1 2" key="1">
    <citation type="journal article" date="2022" name="Allergy">
        <title>Genome assembly and annotation of Periplaneta americana reveal a comprehensive cockroach allergen profile.</title>
        <authorList>
            <person name="Wang L."/>
            <person name="Xiong Q."/>
            <person name="Saelim N."/>
            <person name="Wang L."/>
            <person name="Nong W."/>
            <person name="Wan A.T."/>
            <person name="Shi M."/>
            <person name="Liu X."/>
            <person name="Cao Q."/>
            <person name="Hui J.H.L."/>
            <person name="Sookrung N."/>
            <person name="Leung T.F."/>
            <person name="Tungtrongchitr A."/>
            <person name="Tsui S.K.W."/>
        </authorList>
    </citation>
    <scope>NUCLEOTIDE SEQUENCE [LARGE SCALE GENOMIC DNA]</scope>
    <source>
        <strain evidence="1">PWHHKU_190912</strain>
    </source>
</reference>
<name>A0ABQ8T856_PERAM</name>
<evidence type="ECO:0000313" key="2">
    <source>
        <dbReference type="Proteomes" id="UP001148838"/>
    </source>
</evidence>
<accession>A0ABQ8T856</accession>